<dbReference type="Gene3D" id="3.10.180.10">
    <property type="entry name" value="2,3-Dihydroxybiphenyl 1,2-Dioxygenase, domain 1"/>
    <property type="match status" value="1"/>
</dbReference>
<dbReference type="SUPFAM" id="SSF54593">
    <property type="entry name" value="Glyoxalase/Bleomycin resistance protein/Dihydroxybiphenyl dioxygenase"/>
    <property type="match status" value="1"/>
</dbReference>
<accession>A0A264W2Y4</accession>
<evidence type="ECO:0000313" key="2">
    <source>
        <dbReference type="EMBL" id="OZS77915.1"/>
    </source>
</evidence>
<dbReference type="InterPro" id="IPR029068">
    <property type="entry name" value="Glyas_Bleomycin-R_OHBP_Dase"/>
</dbReference>
<organism evidence="2 3">
    <name type="scientific">Tetzosporium hominis</name>
    <dbReference type="NCBI Taxonomy" id="2020506"/>
    <lineage>
        <taxon>Bacteria</taxon>
        <taxon>Bacillati</taxon>
        <taxon>Bacillota</taxon>
        <taxon>Bacilli</taxon>
        <taxon>Bacillales</taxon>
        <taxon>Caryophanaceae</taxon>
        <taxon>Tetzosporium</taxon>
    </lineage>
</organism>
<dbReference type="EMBL" id="NOKQ01000217">
    <property type="protein sequence ID" value="OZS77915.1"/>
    <property type="molecule type" value="Genomic_DNA"/>
</dbReference>
<evidence type="ECO:0000259" key="1">
    <source>
        <dbReference type="Pfam" id="PF13468"/>
    </source>
</evidence>
<sequence>MHLDHIVHFVTAPPETMKTEADSAGFKSVLGGKHAQWGTANTLSFLASSYIEWLSLMDVSVAERADHPLTQLLLHDRPNGPGFGTICLRPESIKDVWQKFQRKGIATTKVLDASRETPAGDVLRWKMLFVLEEPTDQLPLPFFIEWEQTQVEKYKDLNAEGQLPEHVEKLHVQQLVLSTEDPKATVKKWAELFDAKTEGNEVILDNTRLHFVSSEGGPCRLQRVDIAGTGTHNTIEIEGGTYTFLP</sequence>
<dbReference type="Proteomes" id="UP000217065">
    <property type="component" value="Unassembled WGS sequence"/>
</dbReference>
<dbReference type="Pfam" id="PF13468">
    <property type="entry name" value="Glyoxalase_3"/>
    <property type="match status" value="1"/>
</dbReference>
<gene>
    <name evidence="2" type="ORF">CF394_09170</name>
</gene>
<dbReference type="OrthoDB" id="9111355at2"/>
<dbReference type="PANTHER" id="PTHR40265:SF1">
    <property type="entry name" value="GLYOXALASE-LIKE DOMAIN-CONTAINING PROTEIN"/>
    <property type="match status" value="1"/>
</dbReference>
<keyword evidence="3" id="KW-1185">Reference proteome</keyword>
<dbReference type="InterPro" id="IPR025870">
    <property type="entry name" value="Glyoxalase-like_dom"/>
</dbReference>
<proteinExistence type="predicted"/>
<dbReference type="PANTHER" id="PTHR40265">
    <property type="entry name" value="BLL2707 PROTEIN"/>
    <property type="match status" value="1"/>
</dbReference>
<feature type="domain" description="Glyoxalase-like" evidence="1">
    <location>
        <begin position="3"/>
        <end position="193"/>
    </location>
</feature>
<dbReference type="RefSeq" id="WP_094943157.1">
    <property type="nucleotide sequence ID" value="NZ_NOKQ01000217.1"/>
</dbReference>
<protein>
    <recommendedName>
        <fullName evidence="1">Glyoxalase-like domain-containing protein</fullName>
    </recommendedName>
</protein>
<comment type="caution">
    <text evidence="2">The sequence shown here is derived from an EMBL/GenBank/DDBJ whole genome shotgun (WGS) entry which is preliminary data.</text>
</comment>
<evidence type="ECO:0000313" key="3">
    <source>
        <dbReference type="Proteomes" id="UP000217065"/>
    </source>
</evidence>
<name>A0A264W2Y4_9BACL</name>
<dbReference type="AlphaFoldDB" id="A0A264W2Y4"/>
<reference evidence="2 3" key="1">
    <citation type="submission" date="2017-07" db="EMBL/GenBank/DDBJ databases">
        <title>Tetzosporium hominis gen.nov. sp.nov.</title>
        <authorList>
            <person name="Tetz G."/>
            <person name="Tetz V."/>
        </authorList>
    </citation>
    <scope>NUCLEOTIDE SEQUENCE [LARGE SCALE GENOMIC DNA]</scope>
    <source>
        <strain evidence="2 3">VT-49</strain>
    </source>
</reference>